<evidence type="ECO:0000313" key="2">
    <source>
        <dbReference type="Proteomes" id="UP001165960"/>
    </source>
</evidence>
<reference evidence="1" key="1">
    <citation type="submission" date="2022-04" db="EMBL/GenBank/DDBJ databases">
        <title>Genome of the entomopathogenic fungus Entomophthora muscae.</title>
        <authorList>
            <person name="Elya C."/>
            <person name="Lovett B.R."/>
            <person name="Lee E."/>
            <person name="Macias A.M."/>
            <person name="Hajek A.E."/>
            <person name="De Bivort B.L."/>
            <person name="Kasson M.T."/>
            <person name="De Fine Licht H.H."/>
            <person name="Stajich J.E."/>
        </authorList>
    </citation>
    <scope>NUCLEOTIDE SEQUENCE</scope>
    <source>
        <strain evidence="1">Berkeley</strain>
    </source>
</reference>
<sequence length="271" mass="29834">MDTFLEKFKGLSGHQVSKIVKIREDCQDFTYINLVVNKTHVRAILDTGAPGNIISLRLVKKLKLAPDLAYHEEFGMAGPQTTRAKGAYSSLPLCFENLMATAPAIVLENKSYDILIGTSFMVQYGTLTNHGDHTFGILGHSIPMFYHSDCLSDLPLCWLHYINLEYVDGELLIAYTLHSKKAKVLPLLVGEAKGIPVYASSIVFITPGFQVIHNFKGASLWGVLGNLWADSLRAQQVGPTTRLVLTLQYKIKICPGGPKVCLQAPSNQSSQ</sequence>
<comment type="caution">
    <text evidence="1">The sequence shown here is derived from an EMBL/GenBank/DDBJ whole genome shotgun (WGS) entry which is preliminary data.</text>
</comment>
<organism evidence="1 2">
    <name type="scientific">Entomophthora muscae</name>
    <dbReference type="NCBI Taxonomy" id="34485"/>
    <lineage>
        <taxon>Eukaryota</taxon>
        <taxon>Fungi</taxon>
        <taxon>Fungi incertae sedis</taxon>
        <taxon>Zoopagomycota</taxon>
        <taxon>Entomophthoromycotina</taxon>
        <taxon>Entomophthoromycetes</taxon>
        <taxon>Entomophthorales</taxon>
        <taxon>Entomophthoraceae</taxon>
        <taxon>Entomophthora</taxon>
    </lineage>
</organism>
<evidence type="ECO:0000313" key="1">
    <source>
        <dbReference type="EMBL" id="KAJ9062554.1"/>
    </source>
</evidence>
<dbReference type="EMBL" id="QTSX02005001">
    <property type="protein sequence ID" value="KAJ9062554.1"/>
    <property type="molecule type" value="Genomic_DNA"/>
</dbReference>
<accession>A0ACC2SJJ5</accession>
<dbReference type="Proteomes" id="UP001165960">
    <property type="component" value="Unassembled WGS sequence"/>
</dbReference>
<name>A0ACC2SJJ5_9FUNG</name>
<proteinExistence type="predicted"/>
<protein>
    <submittedName>
        <fullName evidence="1">Uncharacterized protein</fullName>
    </submittedName>
</protein>
<gene>
    <name evidence="1" type="ORF">DSO57_1009610</name>
</gene>
<keyword evidence="2" id="KW-1185">Reference proteome</keyword>